<comment type="caution">
    <text evidence="1">The sequence shown here is derived from an EMBL/GenBank/DDBJ whole genome shotgun (WGS) entry which is preliminary data.</text>
</comment>
<evidence type="ECO:0000313" key="1">
    <source>
        <dbReference type="EMBL" id="KAJ4161579.1"/>
    </source>
</evidence>
<dbReference type="RefSeq" id="XP_056057963.1">
    <property type="nucleotide sequence ID" value="XM_056199522.1"/>
</dbReference>
<dbReference type="EMBL" id="JAJHUN010000002">
    <property type="protein sequence ID" value="KAJ4161579.1"/>
    <property type="molecule type" value="Genomic_DNA"/>
</dbReference>
<dbReference type="AlphaFoldDB" id="A0A9W8QKH9"/>
<proteinExistence type="predicted"/>
<sequence>MQAVLAQNRGAISQPRGILTFVNASGKRRAESPAKPGSAGWGAIPYWQGLISLIDSFSPTLIANNSYSRKHAKFQAASATTCLITPWSPRRDSGQKHRQVKQHVRLNMRLWHYLVIGAAATTTALPARNALLNAASMNSGADAQSAYEAEILAADRSRTLGIV</sequence>
<name>A0A9W8QKH9_AKAMU</name>
<organism evidence="1 2">
    <name type="scientific">Akanthomyces muscarius</name>
    <name type="common">Entomopathogenic fungus</name>
    <name type="synonym">Lecanicillium muscarium</name>
    <dbReference type="NCBI Taxonomy" id="2231603"/>
    <lineage>
        <taxon>Eukaryota</taxon>
        <taxon>Fungi</taxon>
        <taxon>Dikarya</taxon>
        <taxon>Ascomycota</taxon>
        <taxon>Pezizomycotina</taxon>
        <taxon>Sordariomycetes</taxon>
        <taxon>Hypocreomycetidae</taxon>
        <taxon>Hypocreales</taxon>
        <taxon>Cordycipitaceae</taxon>
        <taxon>Akanthomyces</taxon>
    </lineage>
</organism>
<gene>
    <name evidence="1" type="ORF">LMH87_007610</name>
</gene>
<dbReference type="GeneID" id="80894769"/>
<dbReference type="Proteomes" id="UP001144673">
    <property type="component" value="Unassembled WGS sequence"/>
</dbReference>
<dbReference type="KEGG" id="amus:LMH87_007610"/>
<evidence type="ECO:0000313" key="2">
    <source>
        <dbReference type="Proteomes" id="UP001144673"/>
    </source>
</evidence>
<reference evidence="1" key="1">
    <citation type="journal article" date="2023" name="Access Microbiol">
        <title>De-novo genome assembly for Akanthomyces muscarius, a biocontrol agent of insect agricultural pests.</title>
        <authorList>
            <person name="Erdos Z."/>
            <person name="Studholme D.J."/>
            <person name="Raymond B."/>
            <person name="Sharma M."/>
        </authorList>
    </citation>
    <scope>NUCLEOTIDE SEQUENCE</scope>
    <source>
        <strain evidence="1">Ve6</strain>
    </source>
</reference>
<keyword evidence="2" id="KW-1185">Reference proteome</keyword>
<accession>A0A9W8QKH9</accession>
<protein>
    <submittedName>
        <fullName evidence="1">Uncharacterized protein</fullName>
    </submittedName>
</protein>